<dbReference type="SUPFAM" id="SSF54001">
    <property type="entry name" value="Cysteine proteinases"/>
    <property type="match status" value="1"/>
</dbReference>
<keyword evidence="4" id="KW-1185">Reference proteome</keyword>
<dbReference type="InterPro" id="IPR038765">
    <property type="entry name" value="Papain-like_cys_pep_sf"/>
</dbReference>
<evidence type="ECO:0000313" key="3">
    <source>
        <dbReference type="EMBL" id="GIQ87222.1"/>
    </source>
</evidence>
<dbReference type="AlphaFoldDB" id="A0A9K3GLF0"/>
<dbReference type="InterPro" id="IPR013128">
    <property type="entry name" value="Peptidase_C1A"/>
</dbReference>
<dbReference type="GO" id="GO:0006508">
    <property type="term" value="P:proteolysis"/>
    <property type="evidence" value="ECO:0007669"/>
    <property type="project" value="InterPro"/>
</dbReference>
<dbReference type="OrthoDB" id="190265at2759"/>
<feature type="domain" description="Peptidase C1A papain C-terminal" evidence="2">
    <location>
        <begin position="1"/>
        <end position="212"/>
    </location>
</feature>
<name>A0A9K3GLF0_9EUKA</name>
<evidence type="ECO:0000259" key="2">
    <source>
        <dbReference type="SMART" id="SM00645"/>
    </source>
</evidence>
<organism evidence="3 4">
    <name type="scientific">Kipferlia bialata</name>
    <dbReference type="NCBI Taxonomy" id="797122"/>
    <lineage>
        <taxon>Eukaryota</taxon>
        <taxon>Metamonada</taxon>
        <taxon>Carpediemonas-like organisms</taxon>
        <taxon>Kipferlia</taxon>
    </lineage>
</organism>
<reference evidence="3 4" key="1">
    <citation type="journal article" date="2018" name="PLoS ONE">
        <title>The draft genome of Kipferlia bialata reveals reductive genome evolution in fornicate parasites.</title>
        <authorList>
            <person name="Tanifuji G."/>
            <person name="Takabayashi S."/>
            <person name="Kume K."/>
            <person name="Takagi M."/>
            <person name="Nakayama T."/>
            <person name="Kamikawa R."/>
            <person name="Inagaki Y."/>
            <person name="Hashimoto T."/>
        </authorList>
    </citation>
    <scope>NUCLEOTIDE SEQUENCE [LARGE SCALE GENOMIC DNA]</scope>
    <source>
        <strain evidence="3">NY0173</strain>
    </source>
</reference>
<sequence length="230" mass="25195">HTPVYCGSCWAFSSTSALADRLRINRDSLSHSSGEIFSVQAIMDCGHAGTCHGGDFMRLFEYGQTDGLVDETCYPYTATTNDETTAKCAAYGDCYTCNYNSTAPDLSTCFNTPTPYRYHVGDWGNVHGEERMMAEIFHNGPIVCTLHAGEVMEAYTGGIIMGDGEYHLPNHDVEIVGYGVEDGVKFWNIKNSWGTAFGEAGYMRLERGASPIGGAYQVESLCGWATIEDY</sequence>
<protein>
    <submittedName>
        <fullName evidence="3">Peptidase C1A</fullName>
    </submittedName>
</protein>
<dbReference type="Proteomes" id="UP000265618">
    <property type="component" value="Unassembled WGS sequence"/>
</dbReference>
<comment type="caution">
    <text evidence="3">The sequence shown here is derived from an EMBL/GenBank/DDBJ whole genome shotgun (WGS) entry which is preliminary data.</text>
</comment>
<dbReference type="PRINTS" id="PR00705">
    <property type="entry name" value="PAPAIN"/>
</dbReference>
<feature type="non-terminal residue" evidence="3">
    <location>
        <position position="230"/>
    </location>
</feature>
<dbReference type="PANTHER" id="PTHR12411">
    <property type="entry name" value="CYSTEINE PROTEASE FAMILY C1-RELATED"/>
    <property type="match status" value="1"/>
</dbReference>
<dbReference type="Gene3D" id="3.90.70.10">
    <property type="entry name" value="Cysteine proteinases"/>
    <property type="match status" value="1"/>
</dbReference>
<evidence type="ECO:0000256" key="1">
    <source>
        <dbReference type="ARBA" id="ARBA00008455"/>
    </source>
</evidence>
<dbReference type="GO" id="GO:0008234">
    <property type="term" value="F:cysteine-type peptidase activity"/>
    <property type="evidence" value="ECO:0007669"/>
    <property type="project" value="InterPro"/>
</dbReference>
<dbReference type="SMART" id="SM00645">
    <property type="entry name" value="Pept_C1"/>
    <property type="match status" value="1"/>
</dbReference>
<dbReference type="EMBL" id="BDIP01003065">
    <property type="protein sequence ID" value="GIQ87222.1"/>
    <property type="molecule type" value="Genomic_DNA"/>
</dbReference>
<gene>
    <name evidence="3" type="ORF">KIPB_009219</name>
</gene>
<proteinExistence type="inferred from homology"/>
<comment type="similarity">
    <text evidence="1">Belongs to the peptidase C1 family.</text>
</comment>
<dbReference type="InterPro" id="IPR000668">
    <property type="entry name" value="Peptidase_C1A_C"/>
</dbReference>
<evidence type="ECO:0000313" key="4">
    <source>
        <dbReference type="Proteomes" id="UP000265618"/>
    </source>
</evidence>
<accession>A0A9K3GLF0</accession>
<dbReference type="Pfam" id="PF00112">
    <property type="entry name" value="Peptidase_C1"/>
    <property type="match status" value="1"/>
</dbReference>